<evidence type="ECO:0000313" key="3">
    <source>
        <dbReference type="Proteomes" id="UP000186143"/>
    </source>
</evidence>
<dbReference type="PROSITE" id="PS50175">
    <property type="entry name" value="ASP_PROT_RETROV"/>
    <property type="match status" value="1"/>
</dbReference>
<gene>
    <name evidence="2" type="ORF">BJF92_00740</name>
</gene>
<evidence type="ECO:0000259" key="1">
    <source>
        <dbReference type="PROSITE" id="PS50175"/>
    </source>
</evidence>
<dbReference type="InterPro" id="IPR001995">
    <property type="entry name" value="Peptidase_A2_cat"/>
</dbReference>
<dbReference type="Proteomes" id="UP000186143">
    <property type="component" value="Unassembled WGS sequence"/>
</dbReference>
<sequence length="81" mass="8790">MVTTPLRYAAFGKFDPTFVEVQDVDRTKTPSVQGRSFNNEWTAVGVAPGDFQKTGLRSPTTIVFNGKPVQNLTALIDTGAD</sequence>
<dbReference type="STRING" id="1672749.BJF92_00740"/>
<protein>
    <recommendedName>
        <fullName evidence="1">Peptidase A2 domain-containing protein</fullName>
    </recommendedName>
</protein>
<accession>A0A1Q9AEE3</accession>
<proteinExistence type="predicted"/>
<dbReference type="GO" id="GO:0004190">
    <property type="term" value="F:aspartic-type endopeptidase activity"/>
    <property type="evidence" value="ECO:0007669"/>
    <property type="project" value="InterPro"/>
</dbReference>
<dbReference type="AlphaFoldDB" id="A0A1Q9AEE3"/>
<dbReference type="GO" id="GO:0006508">
    <property type="term" value="P:proteolysis"/>
    <property type="evidence" value="ECO:0007669"/>
    <property type="project" value="InterPro"/>
</dbReference>
<feature type="domain" description="Peptidase A2" evidence="1">
    <location>
        <begin position="72"/>
        <end position="81"/>
    </location>
</feature>
<reference evidence="2 3" key="1">
    <citation type="submission" date="2016-09" db="EMBL/GenBank/DDBJ databases">
        <title>Rhizobium sp. nov., a novel species isolated from the rice rhizosphere.</title>
        <authorList>
            <person name="Zhao J."/>
            <person name="Zhang X."/>
        </authorList>
    </citation>
    <scope>NUCLEOTIDE SEQUENCE [LARGE SCALE GENOMIC DNA]</scope>
    <source>
        <strain evidence="2 3">MH17</strain>
    </source>
</reference>
<evidence type="ECO:0000313" key="2">
    <source>
        <dbReference type="EMBL" id="OLP53328.1"/>
    </source>
</evidence>
<comment type="caution">
    <text evidence="2">The sequence shown here is derived from an EMBL/GenBank/DDBJ whole genome shotgun (WGS) entry which is preliminary data.</text>
</comment>
<dbReference type="EMBL" id="MKIO01000040">
    <property type="protein sequence ID" value="OLP53328.1"/>
    <property type="molecule type" value="Genomic_DNA"/>
</dbReference>
<organism evidence="2 3">
    <name type="scientific">Xaviernesmea rhizosphaerae</name>
    <dbReference type="NCBI Taxonomy" id="1672749"/>
    <lineage>
        <taxon>Bacteria</taxon>
        <taxon>Pseudomonadati</taxon>
        <taxon>Pseudomonadota</taxon>
        <taxon>Alphaproteobacteria</taxon>
        <taxon>Hyphomicrobiales</taxon>
        <taxon>Rhizobiaceae</taxon>
        <taxon>Rhizobium/Agrobacterium group</taxon>
        <taxon>Xaviernesmea</taxon>
    </lineage>
</organism>
<name>A0A1Q9AEE3_9HYPH</name>